<dbReference type="Pfam" id="PF02410">
    <property type="entry name" value="RsfS"/>
    <property type="match status" value="1"/>
</dbReference>
<evidence type="ECO:0000313" key="8">
    <source>
        <dbReference type="Proteomes" id="UP001066276"/>
    </source>
</evidence>
<comment type="caution">
    <text evidence="7">The sequence shown here is derived from an EMBL/GenBank/DDBJ whole genome shotgun (WGS) entry which is preliminary data.</text>
</comment>
<dbReference type="InterPro" id="IPR043519">
    <property type="entry name" value="NT_sf"/>
</dbReference>
<feature type="region of interest" description="Disordered" evidence="6">
    <location>
        <begin position="80"/>
        <end position="103"/>
    </location>
</feature>
<name>A0AAV7MB37_PLEWA</name>
<dbReference type="GO" id="GO:0043023">
    <property type="term" value="F:ribosomal large subunit binding"/>
    <property type="evidence" value="ECO:0007669"/>
    <property type="project" value="TreeGrafter"/>
</dbReference>
<evidence type="ECO:0000256" key="5">
    <source>
        <dbReference type="ARBA" id="ARBA00073331"/>
    </source>
</evidence>
<organism evidence="7 8">
    <name type="scientific">Pleurodeles waltl</name>
    <name type="common">Iberian ribbed newt</name>
    <dbReference type="NCBI Taxonomy" id="8319"/>
    <lineage>
        <taxon>Eukaryota</taxon>
        <taxon>Metazoa</taxon>
        <taxon>Chordata</taxon>
        <taxon>Craniata</taxon>
        <taxon>Vertebrata</taxon>
        <taxon>Euteleostomi</taxon>
        <taxon>Amphibia</taxon>
        <taxon>Batrachia</taxon>
        <taxon>Caudata</taxon>
        <taxon>Salamandroidea</taxon>
        <taxon>Salamandridae</taxon>
        <taxon>Pleurodelinae</taxon>
        <taxon>Pleurodeles</taxon>
    </lineage>
</organism>
<dbReference type="Gene3D" id="3.30.460.10">
    <property type="entry name" value="Beta Polymerase, domain 2"/>
    <property type="match status" value="1"/>
</dbReference>
<dbReference type="HAMAP" id="MF_01477">
    <property type="entry name" value="Iojap_RsfS"/>
    <property type="match status" value="1"/>
</dbReference>
<dbReference type="AlphaFoldDB" id="A0AAV7MB37"/>
<keyword evidence="3" id="KW-0496">Mitochondrion</keyword>
<evidence type="ECO:0000256" key="1">
    <source>
        <dbReference type="ARBA" id="ARBA00004173"/>
    </source>
</evidence>
<evidence type="ECO:0000256" key="3">
    <source>
        <dbReference type="ARBA" id="ARBA00023128"/>
    </source>
</evidence>
<evidence type="ECO:0000256" key="6">
    <source>
        <dbReference type="SAM" id="MobiDB-lite"/>
    </source>
</evidence>
<dbReference type="InterPro" id="IPR004394">
    <property type="entry name" value="Iojap/RsfS/C7orf30"/>
</dbReference>
<reference evidence="7" key="1">
    <citation type="journal article" date="2022" name="bioRxiv">
        <title>Sequencing and chromosome-scale assembly of the giantPleurodeles waltlgenome.</title>
        <authorList>
            <person name="Brown T."/>
            <person name="Elewa A."/>
            <person name="Iarovenko S."/>
            <person name="Subramanian E."/>
            <person name="Araus A.J."/>
            <person name="Petzold A."/>
            <person name="Susuki M."/>
            <person name="Suzuki K.-i.T."/>
            <person name="Hayashi T."/>
            <person name="Toyoda A."/>
            <person name="Oliveira C."/>
            <person name="Osipova E."/>
            <person name="Leigh N.D."/>
            <person name="Simon A."/>
            <person name="Yun M.H."/>
        </authorList>
    </citation>
    <scope>NUCLEOTIDE SEQUENCE</scope>
    <source>
        <strain evidence="7">20211129_DDA</strain>
        <tissue evidence="7">Liver</tissue>
    </source>
</reference>
<evidence type="ECO:0000256" key="2">
    <source>
        <dbReference type="ARBA" id="ARBA00010574"/>
    </source>
</evidence>
<dbReference type="Proteomes" id="UP001066276">
    <property type="component" value="Chromosome 10"/>
</dbReference>
<dbReference type="PANTHER" id="PTHR21043">
    <property type="entry name" value="IOJAP SUPERFAMILY ORTHOLOG"/>
    <property type="match status" value="1"/>
</dbReference>
<dbReference type="PANTHER" id="PTHR21043:SF0">
    <property type="entry name" value="MITOCHONDRIAL ASSEMBLY OF RIBOSOMAL LARGE SUBUNIT PROTEIN 1"/>
    <property type="match status" value="1"/>
</dbReference>
<accession>A0AAV7MB37</accession>
<dbReference type="EMBL" id="JANPWB010000014">
    <property type="protein sequence ID" value="KAJ1100717.1"/>
    <property type="molecule type" value="Genomic_DNA"/>
</dbReference>
<keyword evidence="8" id="KW-1185">Reference proteome</keyword>
<comment type="function">
    <text evidence="4">Required for normal mitochondrial ribosome function and mitochondrial translation. May play a role in ribosome biogenesis by preventing premature association of the 28S and 39S ribosomal subunits. Interacts with mitochondrial ribosomal protein uL14m (MRPL14), probably blocking formation of intersubunit bridge B8, preventing association of the 28S and 39S ribosomal subunits. Addition to isolated mitochondrial ribosomal subunits partially inhibits translation, probably by interfering with the association of the 28S and 39S ribosomal subunits and the formation of functional ribosomes. May also participate in the assembly and/or regulation of the stability of the large subunit of the mitochondrial ribosome. May function as a ribosomal silencing factor.</text>
</comment>
<dbReference type="SUPFAM" id="SSF81301">
    <property type="entry name" value="Nucleotidyltransferase"/>
    <property type="match status" value="1"/>
</dbReference>
<dbReference type="GO" id="GO:0090071">
    <property type="term" value="P:negative regulation of ribosome biogenesis"/>
    <property type="evidence" value="ECO:0007669"/>
    <property type="project" value="TreeGrafter"/>
</dbReference>
<proteinExistence type="inferred from homology"/>
<protein>
    <recommendedName>
        <fullName evidence="5">Mitochondrial assembly of ribosomal large subunit protein 1</fullName>
    </recommendedName>
</protein>
<gene>
    <name evidence="7" type="ORF">NDU88_005798</name>
</gene>
<feature type="compositionally biased region" description="Acidic residues" evidence="6">
    <location>
        <begin position="92"/>
        <end position="102"/>
    </location>
</feature>
<dbReference type="GO" id="GO:0005739">
    <property type="term" value="C:mitochondrion"/>
    <property type="evidence" value="ECO:0007669"/>
    <property type="project" value="UniProtKB-SubCell"/>
</dbReference>
<sequence>MQDARFRRHIRPTGVHGSSLADRHVPPLFVNTLMIPAVRYLRVWAAACAGASIWRYQVPHRPWSLRCRYLTLAPASGDGVECSSDQKQPLEASDEGELESDETGPLLPKFNIDVLVSLLRQENAKDICVIKVPLELRYTDYFVIASASSTRHLQAMAQYALKVYKHLKEKKDPQVQIEGKDTDDWMCIDFGIIVVHFMLPETREIYELEKLWTLRSYDDQLAKIATETFPEDFIFGLNTEKEILQEGFQRRGERGNL</sequence>
<comment type="subcellular location">
    <subcellularLocation>
        <location evidence="1">Mitochondrion</location>
    </subcellularLocation>
</comment>
<dbReference type="GO" id="GO:0017148">
    <property type="term" value="P:negative regulation of translation"/>
    <property type="evidence" value="ECO:0007669"/>
    <property type="project" value="TreeGrafter"/>
</dbReference>
<dbReference type="FunFam" id="3.30.460.10:FF:000018">
    <property type="entry name" value="Mitochondrial assembly of ribosomal large subunit 1"/>
    <property type="match status" value="1"/>
</dbReference>
<dbReference type="NCBIfam" id="TIGR00090">
    <property type="entry name" value="rsfS_iojap_ybeB"/>
    <property type="match status" value="1"/>
</dbReference>
<evidence type="ECO:0000313" key="7">
    <source>
        <dbReference type="EMBL" id="KAJ1100717.1"/>
    </source>
</evidence>
<evidence type="ECO:0000256" key="4">
    <source>
        <dbReference type="ARBA" id="ARBA00053669"/>
    </source>
</evidence>
<comment type="similarity">
    <text evidence="2">Belongs to the Iojap/RsfS family.</text>
</comment>